<evidence type="ECO:0000313" key="1">
    <source>
        <dbReference type="EMBL" id="MEN0643239.1"/>
    </source>
</evidence>
<evidence type="ECO:0000313" key="2">
    <source>
        <dbReference type="Proteomes" id="UP001418796"/>
    </source>
</evidence>
<proteinExistence type="predicted"/>
<dbReference type="RefSeq" id="WP_343130190.1">
    <property type="nucleotide sequence ID" value="NZ_JBCITK010000001.1"/>
</dbReference>
<gene>
    <name evidence="1" type="ORF">MKY91_08790</name>
</gene>
<reference evidence="1 2" key="1">
    <citation type="submission" date="2024-03" db="EMBL/GenBank/DDBJ databases">
        <title>Bacilli Hybrid Assemblies.</title>
        <authorList>
            <person name="Kovac J."/>
        </authorList>
    </citation>
    <scope>NUCLEOTIDE SEQUENCE [LARGE SCALE GENOMIC DNA]</scope>
    <source>
        <strain evidence="1 2">FSL R7-0666</strain>
    </source>
</reference>
<dbReference type="EMBL" id="JBCITK010000001">
    <property type="protein sequence ID" value="MEN0643239.1"/>
    <property type="molecule type" value="Genomic_DNA"/>
</dbReference>
<accession>A0ABU9VHC3</accession>
<sequence>MNELTELHKHILSGNVSEALQIYHYTDFKTFYDSILFEAFEQSSICYYTFVSRLLIENESILLHSLATELLIQPLCHMEGAYFSALYHVRRSLELTSYQSIEDLEMLVFLSEVPDQVVSIEEATDAAYKIKALEPTNQITKEFIEKNQETNENPT</sequence>
<comment type="caution">
    <text evidence="1">The sequence shown here is derived from an EMBL/GenBank/DDBJ whole genome shotgun (WGS) entry which is preliminary data.</text>
</comment>
<dbReference type="Proteomes" id="UP001418796">
    <property type="component" value="Unassembled WGS sequence"/>
</dbReference>
<protein>
    <submittedName>
        <fullName evidence="1">Uncharacterized protein</fullName>
    </submittedName>
</protein>
<keyword evidence="2" id="KW-1185">Reference proteome</keyword>
<name>A0ABU9VHC3_9BACI</name>
<organism evidence="1 2">
    <name type="scientific">Alkalicoccobacillus gibsonii</name>
    <dbReference type="NCBI Taxonomy" id="79881"/>
    <lineage>
        <taxon>Bacteria</taxon>
        <taxon>Bacillati</taxon>
        <taxon>Bacillota</taxon>
        <taxon>Bacilli</taxon>
        <taxon>Bacillales</taxon>
        <taxon>Bacillaceae</taxon>
        <taxon>Alkalicoccobacillus</taxon>
    </lineage>
</organism>